<evidence type="ECO:0000256" key="10">
    <source>
        <dbReference type="SAM" id="MobiDB-lite"/>
    </source>
</evidence>
<evidence type="ECO:0000256" key="3">
    <source>
        <dbReference type="ARBA" id="ARBA00022618"/>
    </source>
</evidence>
<dbReference type="EMBL" id="AM946015">
    <property type="protein sequence ID" value="CAR42817.1"/>
    <property type="molecule type" value="Genomic_DNA"/>
</dbReference>
<evidence type="ECO:0000256" key="4">
    <source>
        <dbReference type="ARBA" id="ARBA00022692"/>
    </source>
</evidence>
<comment type="subcellular location">
    <subcellularLocation>
        <location evidence="8">Cell membrane</location>
        <topology evidence="8">Single-pass type II membrane protein</topology>
    </subcellularLocation>
    <subcellularLocation>
        <location evidence="1">Membrane</location>
    </subcellularLocation>
    <text evidence="8">Localizes to the division septum.</text>
</comment>
<accession>B9DUV5</accession>
<dbReference type="HOGENOM" id="CLU_046278_1_0_9"/>
<feature type="coiled-coil region" evidence="9">
    <location>
        <begin position="24"/>
        <end position="52"/>
    </location>
</feature>
<feature type="compositionally biased region" description="Basic and acidic residues" evidence="10">
    <location>
        <begin position="65"/>
        <end position="88"/>
    </location>
</feature>
<keyword evidence="9" id="KW-0175">Coiled coil</keyword>
<dbReference type="InterPro" id="IPR013685">
    <property type="entry name" value="POTRA_FtsQ_type"/>
</dbReference>
<evidence type="ECO:0000256" key="6">
    <source>
        <dbReference type="ARBA" id="ARBA00023136"/>
    </source>
</evidence>
<proteinExistence type="inferred from homology"/>
<dbReference type="GO" id="GO:0032153">
    <property type="term" value="C:cell division site"/>
    <property type="evidence" value="ECO:0007669"/>
    <property type="project" value="UniProtKB-UniRule"/>
</dbReference>
<organism evidence="12 13">
    <name type="scientific">Streptococcus uberis (strain ATCC BAA-854 / 0140J)</name>
    <dbReference type="NCBI Taxonomy" id="218495"/>
    <lineage>
        <taxon>Bacteria</taxon>
        <taxon>Bacillati</taxon>
        <taxon>Bacillota</taxon>
        <taxon>Bacilli</taxon>
        <taxon>Lactobacillales</taxon>
        <taxon>Streptococcaceae</taxon>
        <taxon>Streptococcus</taxon>
    </lineage>
</organism>
<dbReference type="PANTHER" id="PTHR37820:SF1">
    <property type="entry name" value="CELL DIVISION PROTEIN FTSQ"/>
    <property type="match status" value="1"/>
</dbReference>
<protein>
    <recommendedName>
        <fullName evidence="8">Cell division protein DivIB</fullName>
    </recommendedName>
</protein>
<evidence type="ECO:0000256" key="1">
    <source>
        <dbReference type="ARBA" id="ARBA00004370"/>
    </source>
</evidence>
<dbReference type="Gene3D" id="3.40.50.10960">
    <property type="match status" value="1"/>
</dbReference>
<evidence type="ECO:0000256" key="9">
    <source>
        <dbReference type="SAM" id="Coils"/>
    </source>
</evidence>
<dbReference type="GO" id="GO:0043093">
    <property type="term" value="P:FtsZ-dependent cytokinesis"/>
    <property type="evidence" value="ECO:0007669"/>
    <property type="project" value="UniProtKB-UniRule"/>
</dbReference>
<evidence type="ECO:0000256" key="7">
    <source>
        <dbReference type="ARBA" id="ARBA00023306"/>
    </source>
</evidence>
<keyword evidence="3 8" id="KW-0132">Cell division</keyword>
<comment type="similarity">
    <text evidence="8">Belongs to the FtsQ/DivIB family. DivIB subfamily.</text>
</comment>
<feature type="domain" description="POTRA" evidence="11">
    <location>
        <begin position="124"/>
        <end position="195"/>
    </location>
</feature>
<dbReference type="OrthoDB" id="1819027at2"/>
<evidence type="ECO:0000256" key="8">
    <source>
        <dbReference type="HAMAP-Rule" id="MF_00912"/>
    </source>
</evidence>
<evidence type="ECO:0000259" key="11">
    <source>
        <dbReference type="PROSITE" id="PS51779"/>
    </source>
</evidence>
<feature type="compositionally biased region" description="Polar residues" evidence="10">
    <location>
        <begin position="341"/>
        <end position="393"/>
    </location>
</feature>
<keyword evidence="6 8" id="KW-0472">Membrane</keyword>
<dbReference type="InterPro" id="IPR050487">
    <property type="entry name" value="FtsQ_DivIB"/>
</dbReference>
<dbReference type="InterPro" id="IPR026580">
    <property type="entry name" value="DivIB"/>
</dbReference>
<dbReference type="RefSeq" id="WP_012658766.1">
    <property type="nucleotide sequence ID" value="NC_012004.1"/>
</dbReference>
<sequence length="393" mass="44325">MSKKKNSPTEKEPIVLTEWQKRNLEFLKKKKIQEEEEEKKLKEKLASEKKAQLLQNNLTEETPEDSSKTSSDDKKEQATKKKEKPLKVKKEISQRQKAFVKALPVLSISLFFLLGSLFFLSPYSKMKDFAVVGNKHTTLAELSEQSRIKSSDYFLKVLFSAQKYEKAIMTSNPWVKDVSLDYAFPNHFTFNVKEYTIIAYAQVQEGFQPILENGVRVTVVNQSQLPKDYLIINLENEKAIQDLIKSLTTLPKKLVEDIKSISLANSKSTADLLIIEMHDGNTVRVPQSQIEKKLPYYLKIKKHLEGTSIVDMEVGIYSTTSDIEAKQAEASKSKAEENQANSSEAQAETETTNPSIATDPSTNTQEQNPTDVSTQPTSEISTGQTEQSSASID</sequence>
<feature type="region of interest" description="Disordered" evidence="10">
    <location>
        <begin position="52"/>
        <end position="88"/>
    </location>
</feature>
<dbReference type="HAMAP" id="MF_00912">
    <property type="entry name" value="DivIB"/>
    <property type="match status" value="1"/>
</dbReference>
<dbReference type="STRING" id="218495.SUB1292"/>
<feature type="transmembrane region" description="Helical" evidence="8">
    <location>
        <begin position="98"/>
        <end position="120"/>
    </location>
</feature>
<feature type="compositionally biased region" description="Basic and acidic residues" evidence="10">
    <location>
        <begin position="328"/>
        <end position="337"/>
    </location>
</feature>
<dbReference type="Proteomes" id="UP000000449">
    <property type="component" value="Chromosome"/>
</dbReference>
<keyword evidence="7 8" id="KW-0131">Cell cycle</keyword>
<name>B9DUV5_STRU0</name>
<dbReference type="eggNOG" id="COG1589">
    <property type="taxonomic scope" value="Bacteria"/>
</dbReference>
<feature type="region of interest" description="Disordered" evidence="10">
    <location>
        <begin position="328"/>
        <end position="393"/>
    </location>
</feature>
<keyword evidence="13" id="KW-1185">Reference proteome</keyword>
<comment type="function">
    <text evidence="8">Cell division protein that may be involved in stabilizing or promoting the assembly of the division complex.</text>
</comment>
<evidence type="ECO:0000313" key="12">
    <source>
        <dbReference type="EMBL" id="CAR42817.1"/>
    </source>
</evidence>
<evidence type="ECO:0000256" key="5">
    <source>
        <dbReference type="ARBA" id="ARBA00022989"/>
    </source>
</evidence>
<reference evidence="13" key="1">
    <citation type="journal article" date="2009" name="BMC Genomics">
        <title>Evidence for niche adaptation in the genome of the bovine pathogen Streptococcus uberis.</title>
        <authorList>
            <person name="Ward P.N."/>
            <person name="Holden M.T.G."/>
            <person name="Leigh J.A."/>
            <person name="Lennard N."/>
            <person name="Bignell A."/>
            <person name="Barron A."/>
            <person name="Clark L."/>
            <person name="Quail M.A."/>
            <person name="Woodward J."/>
            <person name="Barrell B.G."/>
            <person name="Egan S.A."/>
            <person name="Field T.R."/>
            <person name="Maskell D."/>
            <person name="Kehoe M."/>
            <person name="Dowson C.G."/>
            <person name="Chanter N."/>
            <person name="Whatmore A.M."/>
            <person name="Bentley S.D."/>
            <person name="Parkhill J."/>
        </authorList>
    </citation>
    <scope>NUCLEOTIDE SEQUENCE [LARGE SCALE GENOMIC DNA]</scope>
    <source>
        <strain evidence="13">ATCC BAA-854 / 0140J</strain>
    </source>
</reference>
<dbReference type="InterPro" id="IPR034746">
    <property type="entry name" value="POTRA"/>
</dbReference>
<dbReference type="KEGG" id="sub:SUB1292"/>
<dbReference type="Pfam" id="PF08478">
    <property type="entry name" value="POTRA_1"/>
    <property type="match status" value="1"/>
</dbReference>
<keyword evidence="5 8" id="KW-1133">Transmembrane helix</keyword>
<evidence type="ECO:0000313" key="13">
    <source>
        <dbReference type="Proteomes" id="UP000000449"/>
    </source>
</evidence>
<dbReference type="GO" id="GO:0005886">
    <property type="term" value="C:plasma membrane"/>
    <property type="evidence" value="ECO:0007669"/>
    <property type="project" value="UniProtKB-SubCell"/>
</dbReference>
<dbReference type="PROSITE" id="PS51779">
    <property type="entry name" value="POTRA"/>
    <property type="match status" value="1"/>
</dbReference>
<evidence type="ECO:0000256" key="2">
    <source>
        <dbReference type="ARBA" id="ARBA00022475"/>
    </source>
</evidence>
<gene>
    <name evidence="8" type="primary">divIB</name>
    <name evidence="12" type="ordered locus">SUB1292</name>
</gene>
<keyword evidence="2 8" id="KW-1003">Cell membrane</keyword>
<keyword evidence="4 8" id="KW-0812">Transmembrane</keyword>
<dbReference type="Pfam" id="PF03799">
    <property type="entry name" value="FtsQ_DivIB_C"/>
    <property type="match status" value="1"/>
</dbReference>
<dbReference type="PANTHER" id="PTHR37820">
    <property type="entry name" value="CELL DIVISION PROTEIN DIVIB"/>
    <property type="match status" value="1"/>
</dbReference>
<dbReference type="InterPro" id="IPR005548">
    <property type="entry name" value="Cell_div_FtsQ/DivIB_C"/>
</dbReference>
<dbReference type="AlphaFoldDB" id="B9DUV5"/>